<dbReference type="GO" id="GO:0008967">
    <property type="term" value="F:phosphoglycolate phosphatase activity"/>
    <property type="evidence" value="ECO:0007669"/>
    <property type="project" value="TreeGrafter"/>
</dbReference>
<dbReference type="InterPro" id="IPR036412">
    <property type="entry name" value="HAD-like_sf"/>
</dbReference>
<organism evidence="1 2">
    <name type="scientific">Arenibacter nanhaiticus</name>
    <dbReference type="NCBI Taxonomy" id="558155"/>
    <lineage>
        <taxon>Bacteria</taxon>
        <taxon>Pseudomonadati</taxon>
        <taxon>Bacteroidota</taxon>
        <taxon>Flavobacteriia</taxon>
        <taxon>Flavobacteriales</taxon>
        <taxon>Flavobacteriaceae</taxon>
        <taxon>Arenibacter</taxon>
    </lineage>
</organism>
<dbReference type="PANTHER" id="PTHR43434:SF19">
    <property type="entry name" value="PHOSPHONOACETALDEHYDE HYDROLASE"/>
    <property type="match status" value="1"/>
</dbReference>
<reference evidence="1 2" key="1">
    <citation type="submission" date="2016-11" db="EMBL/GenBank/DDBJ databases">
        <authorList>
            <person name="Jaros S."/>
            <person name="Januszkiewicz K."/>
            <person name="Wedrychowicz H."/>
        </authorList>
    </citation>
    <scope>NUCLEOTIDE SEQUENCE [LARGE SCALE GENOMIC DNA]</scope>
    <source>
        <strain evidence="1 2">CGMCC 1.8863</strain>
    </source>
</reference>
<dbReference type="OrthoDB" id="5504491at2"/>
<accession>A0A1M6CT01</accession>
<dbReference type="RefSeq" id="WP_072763281.1">
    <property type="nucleotide sequence ID" value="NZ_FQYX01000004.1"/>
</dbReference>
<dbReference type="NCBIfam" id="TIGR01549">
    <property type="entry name" value="HAD-SF-IA-v1"/>
    <property type="match status" value="1"/>
</dbReference>
<name>A0A1M6CT01_9FLAO</name>
<proteinExistence type="predicted"/>
<dbReference type="Gene3D" id="1.10.150.240">
    <property type="entry name" value="Putative phosphatase, domain 2"/>
    <property type="match status" value="1"/>
</dbReference>
<dbReference type="InterPro" id="IPR023198">
    <property type="entry name" value="PGP-like_dom2"/>
</dbReference>
<evidence type="ECO:0000313" key="2">
    <source>
        <dbReference type="Proteomes" id="UP000184231"/>
    </source>
</evidence>
<dbReference type="SFLD" id="SFLDG01135">
    <property type="entry name" value="C1.5.6:_HAD__Beta-PGM__Phospha"/>
    <property type="match status" value="1"/>
</dbReference>
<dbReference type="GO" id="GO:0006281">
    <property type="term" value="P:DNA repair"/>
    <property type="evidence" value="ECO:0007669"/>
    <property type="project" value="TreeGrafter"/>
</dbReference>
<dbReference type="InterPro" id="IPR023214">
    <property type="entry name" value="HAD_sf"/>
</dbReference>
<dbReference type="EMBL" id="FQYX01000004">
    <property type="protein sequence ID" value="SHI63914.1"/>
    <property type="molecule type" value="Genomic_DNA"/>
</dbReference>
<keyword evidence="1" id="KW-0378">Hydrolase</keyword>
<evidence type="ECO:0000313" key="1">
    <source>
        <dbReference type="EMBL" id="SHI63914.1"/>
    </source>
</evidence>
<keyword evidence="2" id="KW-1185">Reference proteome</keyword>
<dbReference type="SFLD" id="SFLDS00003">
    <property type="entry name" value="Haloacid_Dehalogenase"/>
    <property type="match status" value="1"/>
</dbReference>
<dbReference type="PANTHER" id="PTHR43434">
    <property type="entry name" value="PHOSPHOGLYCOLATE PHOSPHATASE"/>
    <property type="match status" value="1"/>
</dbReference>
<dbReference type="InterPro" id="IPR050155">
    <property type="entry name" value="HAD-like_hydrolase_sf"/>
</dbReference>
<dbReference type="SUPFAM" id="SSF56784">
    <property type="entry name" value="HAD-like"/>
    <property type="match status" value="1"/>
</dbReference>
<dbReference type="GO" id="GO:0005829">
    <property type="term" value="C:cytosol"/>
    <property type="evidence" value="ECO:0007669"/>
    <property type="project" value="TreeGrafter"/>
</dbReference>
<dbReference type="STRING" id="558155.SAMN04487911_10438"/>
<protein>
    <submittedName>
        <fullName evidence="1">Phosphonatase-like hydrolase</fullName>
    </submittedName>
</protein>
<dbReference type="PRINTS" id="PR00413">
    <property type="entry name" value="HADHALOGNASE"/>
</dbReference>
<dbReference type="SFLD" id="SFLDG01129">
    <property type="entry name" value="C1.5:_HAD__Beta-PGM__Phosphata"/>
    <property type="match status" value="1"/>
</dbReference>
<sequence length="228" mass="24955">MHTIELAVFDMAGTTVDEDNVVYKTLQKAINKKGLDLSLDFVLEHGAGKEKHQAIKDILKANDTADEGYTTSEIFEDFKELLKQAYQALEVSTYDGVPELLESLKKANIKVALNTGYDKNTAQLLLDKMGWSQGNQYDALITADDVKLGRPNPDMIEAAMNLLQVTDAQKVLKAGDSIIDIQEGKNAHCGMTVGVTSGAHNKEQLLSAKPTYVLDSLGELKDILLKEA</sequence>
<dbReference type="NCBIfam" id="TIGR03351">
    <property type="entry name" value="PhnX-like"/>
    <property type="match status" value="1"/>
</dbReference>
<dbReference type="Pfam" id="PF00702">
    <property type="entry name" value="Hydrolase"/>
    <property type="match status" value="1"/>
</dbReference>
<dbReference type="InterPro" id="IPR022468">
    <property type="entry name" value="PhnX-like"/>
</dbReference>
<dbReference type="InterPro" id="IPR006439">
    <property type="entry name" value="HAD-SF_hydro_IA"/>
</dbReference>
<dbReference type="AlphaFoldDB" id="A0A1M6CT01"/>
<gene>
    <name evidence="1" type="ORF">SAMN04487911_10438</name>
</gene>
<dbReference type="Proteomes" id="UP000184231">
    <property type="component" value="Unassembled WGS sequence"/>
</dbReference>
<dbReference type="Gene3D" id="3.40.50.1000">
    <property type="entry name" value="HAD superfamily/HAD-like"/>
    <property type="match status" value="1"/>
</dbReference>